<dbReference type="AlphaFoldDB" id="A0A9X6UE12"/>
<evidence type="ECO:0000313" key="1">
    <source>
        <dbReference type="EMBL" id="PEO00616.1"/>
    </source>
</evidence>
<protein>
    <submittedName>
        <fullName evidence="1">Uncharacterized protein</fullName>
    </submittedName>
</protein>
<sequence>MIMKKDVTAQEAKKAYMQAWREANKDKVKAAQERYWKKVAQRMNIDEGEVKPVYYRNWYQKNKSKRSEYMKEYYEKNK</sequence>
<comment type="caution">
    <text evidence="1">The sequence shown here is derived from an EMBL/GenBank/DDBJ whole genome shotgun (WGS) entry which is preliminary data.</text>
</comment>
<name>A0A9X6UE12_BACCE</name>
<proteinExistence type="predicted"/>
<accession>A0A9X6UE12</accession>
<gene>
    <name evidence="1" type="ORF">CN553_05855</name>
</gene>
<dbReference type="EMBL" id="NUAN01000035">
    <property type="protein sequence ID" value="PEO00616.1"/>
    <property type="molecule type" value="Genomic_DNA"/>
</dbReference>
<organism evidence="1 2">
    <name type="scientific">Bacillus cereus</name>
    <dbReference type="NCBI Taxonomy" id="1396"/>
    <lineage>
        <taxon>Bacteria</taxon>
        <taxon>Bacillati</taxon>
        <taxon>Bacillota</taxon>
        <taxon>Bacilli</taxon>
        <taxon>Bacillales</taxon>
        <taxon>Bacillaceae</taxon>
        <taxon>Bacillus</taxon>
        <taxon>Bacillus cereus group</taxon>
    </lineage>
</organism>
<dbReference type="Proteomes" id="UP000220691">
    <property type="component" value="Unassembled WGS sequence"/>
</dbReference>
<evidence type="ECO:0000313" key="2">
    <source>
        <dbReference type="Proteomes" id="UP000220691"/>
    </source>
</evidence>
<reference evidence="1 2" key="1">
    <citation type="submission" date="2017-09" db="EMBL/GenBank/DDBJ databases">
        <title>Large-scale bioinformatics analysis of Bacillus genomes uncovers conserved roles of natural products in bacterial physiology.</title>
        <authorList>
            <consortium name="Agbiome Team Llc"/>
            <person name="Bleich R.M."/>
            <person name="Kirk G.J."/>
            <person name="Santa Maria K.C."/>
            <person name="Allen S.E."/>
            <person name="Farag S."/>
            <person name="Shank E.A."/>
            <person name="Bowers A."/>
        </authorList>
    </citation>
    <scope>NUCLEOTIDE SEQUENCE [LARGE SCALE GENOMIC DNA]</scope>
    <source>
        <strain evidence="1 2">AFS027647</strain>
    </source>
</reference>